<protein>
    <submittedName>
        <fullName evidence="9">Poly(A) RNA polymerase, mitochondrial</fullName>
    </submittedName>
</protein>
<dbReference type="GO" id="GO:0031123">
    <property type="term" value="P:RNA 3'-end processing"/>
    <property type="evidence" value="ECO:0007669"/>
    <property type="project" value="TreeGrafter"/>
</dbReference>
<dbReference type="SUPFAM" id="SSF81631">
    <property type="entry name" value="PAP/OAS1 substrate-binding domain"/>
    <property type="match status" value="1"/>
</dbReference>
<feature type="domain" description="Poly(A) RNA polymerase mitochondrial-like central palm" evidence="7">
    <location>
        <begin position="196"/>
        <end position="346"/>
    </location>
</feature>
<dbReference type="PANTHER" id="PTHR12271:SF133">
    <property type="entry name" value="POLY(A) RNA POLYMERASE, MITOCHONDRIAL"/>
    <property type="match status" value="1"/>
</dbReference>
<evidence type="ECO:0000256" key="1">
    <source>
        <dbReference type="ARBA" id="ARBA00001936"/>
    </source>
</evidence>
<keyword evidence="3" id="KW-0808">Transferase</keyword>
<dbReference type="AlphaFoldDB" id="A0A6J1RR82"/>
<dbReference type="Proteomes" id="UP000504606">
    <property type="component" value="Unplaced"/>
</dbReference>
<comment type="cofactor">
    <cofactor evidence="2">
        <name>Mg(2+)</name>
        <dbReference type="ChEBI" id="CHEBI:18420"/>
    </cofactor>
</comment>
<accession>A0A6J1RR82</accession>
<evidence type="ECO:0000256" key="3">
    <source>
        <dbReference type="ARBA" id="ARBA00022679"/>
    </source>
</evidence>
<dbReference type="Pfam" id="PF22600">
    <property type="entry name" value="MTPAP-like_central"/>
    <property type="match status" value="1"/>
</dbReference>
<keyword evidence="4" id="KW-0479">Metal-binding</keyword>
<dbReference type="PANTHER" id="PTHR12271">
    <property type="entry name" value="POLY A POLYMERASE CID PAP -RELATED"/>
    <property type="match status" value="1"/>
</dbReference>
<comment type="cofactor">
    <cofactor evidence="1">
        <name>Mn(2+)</name>
        <dbReference type="ChEBI" id="CHEBI:29035"/>
    </cofactor>
</comment>
<dbReference type="RefSeq" id="XP_026271604.1">
    <property type="nucleotide sequence ID" value="XM_026415819.2"/>
</dbReference>
<reference evidence="9" key="1">
    <citation type="submission" date="2025-08" db="UniProtKB">
        <authorList>
            <consortium name="RefSeq"/>
        </authorList>
    </citation>
    <scope>IDENTIFICATION</scope>
    <source>
        <tissue evidence="9">Whole organism</tissue>
    </source>
</reference>
<keyword evidence="5" id="KW-0460">Magnesium</keyword>
<dbReference type="Pfam" id="PF03828">
    <property type="entry name" value="PAP_assoc"/>
    <property type="match status" value="1"/>
</dbReference>
<evidence type="ECO:0000256" key="5">
    <source>
        <dbReference type="ARBA" id="ARBA00022842"/>
    </source>
</evidence>
<dbReference type="InterPro" id="IPR002058">
    <property type="entry name" value="PAP_assoc"/>
</dbReference>
<dbReference type="SUPFAM" id="SSF81301">
    <property type="entry name" value="Nucleotidyltransferase"/>
    <property type="match status" value="1"/>
</dbReference>
<dbReference type="KEGG" id="foc:113201859"/>
<sequence>MTVMCRLVRRQMSHGNTRALASYLLQRQKSGLADPISSFPQTYFVSQKHTSKNVSHPPPPPQRNKYLSYPDMLQIRREEAQRTILVEIEGIKDSGGLRTFCEQFGRVKKYYLYRSSGKNFVLVEFENGLAKNSAINTCLHSKDPQSIPVTSPFLYYFHSETSSGNILPDSTKDLLSNDDLILQELQSLQCNEKSRLQTEISHLHKKSQISDLSVRLRFFTCHQLDLALSGLFSGVRALPFGSSLCGFGRNSGDLDIFLHFRKRLLANNNASKKSQLYFLTKASIKEKNLQLKLIGDLISIMLPGCTGVNSILSARVPIIKYRHSLSNLECDVNNSAASGIDLTHILWLMNHWDSRLAPLVFAIRMWAAQNNICVKKPGPLLTNFALTIMIIFFLQSQNILPSLHSLQNVKGAAPSLDPRSDLVFPDIKKIPPNMLLTTNSSKDGVDTLLFSFFNFYSNFDFEKQKISIYHGKAVPKVLDKPLEIENPVDPSLNISQNVSRDGLKMLKRGLQDARTALGDNYASLSLRVILPNVNLPPGVPLNESRPHSIKNNRYL</sequence>
<organism evidence="8 9">
    <name type="scientific">Frankliniella occidentalis</name>
    <name type="common">Western flower thrips</name>
    <name type="synonym">Euthrips occidentalis</name>
    <dbReference type="NCBI Taxonomy" id="133901"/>
    <lineage>
        <taxon>Eukaryota</taxon>
        <taxon>Metazoa</taxon>
        <taxon>Ecdysozoa</taxon>
        <taxon>Arthropoda</taxon>
        <taxon>Hexapoda</taxon>
        <taxon>Insecta</taxon>
        <taxon>Pterygota</taxon>
        <taxon>Neoptera</taxon>
        <taxon>Paraneoptera</taxon>
        <taxon>Thysanoptera</taxon>
        <taxon>Terebrantia</taxon>
        <taxon>Thripoidea</taxon>
        <taxon>Thripidae</taxon>
        <taxon>Frankliniella</taxon>
    </lineage>
</organism>
<evidence type="ECO:0000313" key="9">
    <source>
        <dbReference type="RefSeq" id="XP_026271604.1"/>
    </source>
</evidence>
<dbReference type="Gene3D" id="1.10.1410.10">
    <property type="match status" value="1"/>
</dbReference>
<evidence type="ECO:0000313" key="8">
    <source>
        <dbReference type="Proteomes" id="UP000504606"/>
    </source>
</evidence>
<dbReference type="GO" id="GO:1990817">
    <property type="term" value="F:poly(A) RNA polymerase activity"/>
    <property type="evidence" value="ECO:0007669"/>
    <property type="project" value="UniProtKB-ARBA"/>
</dbReference>
<dbReference type="InterPro" id="IPR054708">
    <property type="entry name" value="MTPAP-like_central"/>
</dbReference>
<keyword evidence="8" id="KW-1185">Reference proteome</keyword>
<dbReference type="Gene3D" id="3.30.460.10">
    <property type="entry name" value="Beta Polymerase, domain 2"/>
    <property type="match status" value="1"/>
</dbReference>
<evidence type="ECO:0000256" key="4">
    <source>
        <dbReference type="ARBA" id="ARBA00022723"/>
    </source>
</evidence>
<evidence type="ECO:0000259" key="6">
    <source>
        <dbReference type="Pfam" id="PF03828"/>
    </source>
</evidence>
<dbReference type="OrthoDB" id="434989at2759"/>
<dbReference type="GO" id="GO:0046872">
    <property type="term" value="F:metal ion binding"/>
    <property type="evidence" value="ECO:0007669"/>
    <property type="project" value="UniProtKB-KW"/>
</dbReference>
<evidence type="ECO:0000256" key="2">
    <source>
        <dbReference type="ARBA" id="ARBA00001946"/>
    </source>
</evidence>
<proteinExistence type="predicted"/>
<dbReference type="CDD" id="cd05402">
    <property type="entry name" value="NT_PAP_TUTase"/>
    <property type="match status" value="1"/>
</dbReference>
<evidence type="ECO:0000259" key="7">
    <source>
        <dbReference type="Pfam" id="PF22600"/>
    </source>
</evidence>
<dbReference type="InterPro" id="IPR043519">
    <property type="entry name" value="NT_sf"/>
</dbReference>
<feature type="domain" description="PAP-associated" evidence="6">
    <location>
        <begin position="447"/>
        <end position="477"/>
    </location>
</feature>
<dbReference type="GeneID" id="113201859"/>
<gene>
    <name evidence="9" type="primary">LOC113201859</name>
</gene>
<name>A0A6J1RR82_FRAOC</name>